<keyword evidence="1" id="KW-0812">Transmembrane</keyword>
<comment type="caution">
    <text evidence="2">The sequence shown here is derived from an EMBL/GenBank/DDBJ whole genome shotgun (WGS) entry which is preliminary data.</text>
</comment>
<keyword evidence="1" id="KW-1133">Transmembrane helix</keyword>
<proteinExistence type="predicted"/>
<dbReference type="Proteomes" id="UP000306552">
    <property type="component" value="Unassembled WGS sequence"/>
</dbReference>
<reference evidence="2 3" key="1">
    <citation type="submission" date="2019-04" db="EMBL/GenBank/DDBJ databases">
        <title>Psychroflexus halotolerans sp. nov., isolated from a marine solar saltern.</title>
        <authorList>
            <person name="Feng X."/>
        </authorList>
    </citation>
    <scope>NUCLEOTIDE SEQUENCE [LARGE SCALE GENOMIC DNA]</scope>
    <source>
        <strain evidence="2 3">WDS2C27</strain>
    </source>
</reference>
<feature type="transmembrane region" description="Helical" evidence="1">
    <location>
        <begin position="326"/>
        <end position="346"/>
    </location>
</feature>
<name>A0A4U5TQM0_9FLAO</name>
<dbReference type="RefSeq" id="WP_212751758.1">
    <property type="nucleotide sequence ID" value="NZ_SWMU01000002.1"/>
</dbReference>
<evidence type="ECO:0008006" key="4">
    <source>
        <dbReference type="Google" id="ProtNLM"/>
    </source>
</evidence>
<dbReference type="AlphaFoldDB" id="A0A4U5TQM0"/>
<evidence type="ECO:0000313" key="3">
    <source>
        <dbReference type="Proteomes" id="UP000306552"/>
    </source>
</evidence>
<protein>
    <recommendedName>
        <fullName evidence="4">Pentapeptide repeat-containing protein</fullName>
    </recommendedName>
</protein>
<feature type="transmembrane region" description="Helical" evidence="1">
    <location>
        <begin position="378"/>
        <end position="397"/>
    </location>
</feature>
<accession>A0A4U5TQM0</accession>
<sequence length="404" mass="48117">MSTRMSRQNRLKEIIDDDKIFKGNDIHSLSEGRKLLFYGADEGELIDIDILITIEDFITYTSNVYYECSREDEFDINSYNYIVFKNFKFSKQLQINNSLRIDVKFENCSFNISPFIYGSAYEIKIKFDNCEFNTLTNNNVDFKEYVEFFNCRFINHTVFLKCYFYKNISFTKSVFLHNTFFTHSSFEKQLIFTRTKFGNKERPVGLDLSQSIINGTISFFMVELYSYPSISINIYSDTYDNVLKHGSYIPIENKRETFRIIKNQLIGQNNLIEAEKYLKFEKQTFLEEKHLEVIYEYNDFKKIKLLLSDYLILKLNKYSNYFKTSWLTGLVFILVVTFIFHCVLSISKSYDFENLKNYVSLINLTDFELLKNEQNTKFYVTVFFAKLSIGFGIYQLVQAFRKFK</sequence>
<evidence type="ECO:0000313" key="2">
    <source>
        <dbReference type="EMBL" id="TKS56489.1"/>
    </source>
</evidence>
<keyword evidence="3" id="KW-1185">Reference proteome</keyword>
<organism evidence="2 3">
    <name type="scientific">Mesohalobacter halotolerans</name>
    <dbReference type="NCBI Taxonomy" id="1883405"/>
    <lineage>
        <taxon>Bacteria</taxon>
        <taxon>Pseudomonadati</taxon>
        <taxon>Bacteroidota</taxon>
        <taxon>Flavobacteriia</taxon>
        <taxon>Flavobacteriales</taxon>
        <taxon>Flavobacteriaceae</taxon>
        <taxon>Mesohalobacter</taxon>
    </lineage>
</organism>
<keyword evidence="1" id="KW-0472">Membrane</keyword>
<evidence type="ECO:0000256" key="1">
    <source>
        <dbReference type="SAM" id="Phobius"/>
    </source>
</evidence>
<dbReference type="EMBL" id="SWMU01000002">
    <property type="protein sequence ID" value="TKS56489.1"/>
    <property type="molecule type" value="Genomic_DNA"/>
</dbReference>
<gene>
    <name evidence="2" type="ORF">FCN74_05480</name>
</gene>